<proteinExistence type="predicted"/>
<dbReference type="Proteomes" id="UP000192445">
    <property type="component" value="Chromosome"/>
</dbReference>
<dbReference type="InterPro" id="IPR043917">
    <property type="entry name" value="DUF5753"/>
</dbReference>
<protein>
    <submittedName>
        <fullName evidence="2">Transcriptional regulator</fullName>
    </submittedName>
</protein>
<dbReference type="InterPro" id="IPR001387">
    <property type="entry name" value="Cro/C1-type_HTH"/>
</dbReference>
<dbReference type="STRING" id="1935.B1H20_17095"/>
<dbReference type="RefSeq" id="WP_083192858.1">
    <property type="nucleotide sequence ID" value="NZ_CP020570.1"/>
</dbReference>
<reference evidence="2 3" key="1">
    <citation type="submission" date="2017-03" db="EMBL/GenBank/DDBJ databases">
        <title>Complete Genome Sequence of a natural compounds producer, Streptomyces violaceus S21.</title>
        <authorList>
            <person name="Zhong C."/>
            <person name="Zhao Z."/>
            <person name="Fu J."/>
            <person name="Zong G."/>
            <person name="Qin R."/>
            <person name="Cao G."/>
        </authorList>
    </citation>
    <scope>NUCLEOTIDE SEQUENCE [LARGE SCALE GENOMIC DNA]</scope>
    <source>
        <strain evidence="2 3">S21</strain>
    </source>
</reference>
<dbReference type="KEGG" id="svu:B1H20_17095"/>
<accession>A0A1V0UCF9</accession>
<sequence length="281" mass="30808">MPPSSSARVQEARDRIAFRLRGLRADAGLTGQQLAELTGWQGSKVSRLQSGRSQPSDEDIRVWCRACGAEDEAADLIASARQAQQMYTEWRRVQGRGLKGVQQARTPLYERTKTMRVYSSSVIPGMLQTRAYAAALLSEISRFNRTPDDSSAAADARVERSRVIRRAGRRFPILIEESVLRRQVGSTETMAEQLGYLLQVAALPTVTLGIVPSRAMPMWPLETFTIFDEEQVGVELLTAAITITTPSEVAQYLAAHEELSAGAAHGPAALRLIARAVSELA</sequence>
<dbReference type="EMBL" id="CP020570">
    <property type="protein sequence ID" value="ARF62914.1"/>
    <property type="molecule type" value="Genomic_DNA"/>
</dbReference>
<dbReference type="CDD" id="cd00093">
    <property type="entry name" value="HTH_XRE"/>
    <property type="match status" value="1"/>
</dbReference>
<dbReference type="Gene3D" id="1.10.260.40">
    <property type="entry name" value="lambda repressor-like DNA-binding domains"/>
    <property type="match status" value="1"/>
</dbReference>
<evidence type="ECO:0000259" key="1">
    <source>
        <dbReference type="PROSITE" id="PS50943"/>
    </source>
</evidence>
<evidence type="ECO:0000313" key="3">
    <source>
        <dbReference type="Proteomes" id="UP000192445"/>
    </source>
</evidence>
<dbReference type="GO" id="GO:0003677">
    <property type="term" value="F:DNA binding"/>
    <property type="evidence" value="ECO:0007669"/>
    <property type="project" value="InterPro"/>
</dbReference>
<dbReference type="AlphaFoldDB" id="A0A1V0UCF9"/>
<gene>
    <name evidence="2" type="ORF">B1H20_17095</name>
</gene>
<dbReference type="SMART" id="SM00530">
    <property type="entry name" value="HTH_XRE"/>
    <property type="match status" value="1"/>
</dbReference>
<dbReference type="OrthoDB" id="4966777at2"/>
<dbReference type="Pfam" id="PF13560">
    <property type="entry name" value="HTH_31"/>
    <property type="match status" value="1"/>
</dbReference>
<dbReference type="InterPro" id="IPR010982">
    <property type="entry name" value="Lambda_DNA-bd_dom_sf"/>
</dbReference>
<evidence type="ECO:0000313" key="2">
    <source>
        <dbReference type="EMBL" id="ARF62914.1"/>
    </source>
</evidence>
<dbReference type="Pfam" id="PF19054">
    <property type="entry name" value="DUF5753"/>
    <property type="match status" value="1"/>
</dbReference>
<organism evidence="2 3">
    <name type="scientific">Streptomyces violaceoruber</name>
    <dbReference type="NCBI Taxonomy" id="1935"/>
    <lineage>
        <taxon>Bacteria</taxon>
        <taxon>Bacillati</taxon>
        <taxon>Actinomycetota</taxon>
        <taxon>Actinomycetes</taxon>
        <taxon>Kitasatosporales</taxon>
        <taxon>Streptomycetaceae</taxon>
        <taxon>Streptomyces</taxon>
        <taxon>Streptomyces violaceoruber group</taxon>
    </lineage>
</organism>
<feature type="domain" description="HTH cro/C1-type" evidence="1">
    <location>
        <begin position="20"/>
        <end position="76"/>
    </location>
</feature>
<dbReference type="PROSITE" id="PS50943">
    <property type="entry name" value="HTH_CROC1"/>
    <property type="match status" value="1"/>
</dbReference>
<dbReference type="SUPFAM" id="SSF47413">
    <property type="entry name" value="lambda repressor-like DNA-binding domains"/>
    <property type="match status" value="1"/>
</dbReference>
<name>A0A1V0UCF9_STRVN</name>